<feature type="domain" description="FAD-binding FR-type" evidence="5">
    <location>
        <begin position="1"/>
        <end position="98"/>
    </location>
</feature>
<dbReference type="KEGG" id="mme:Marme_3459"/>
<accession>F2JTQ5</accession>
<sequence>MRDVQASVRAVEQISHNVYSATLNVGDADFIAGQYLMIILPSGEHVPYSIGSGPSNLPELTLYILVSEETSLAAKVMAYLSENAVVNIKMAGGDCHIENGALDLNADNLLMIAGGTGFSQIKSFYDDLIARNYSGKVSLYWGIRTEKDVFMKEWLEETQKKALFDFHVVVNECSDEWAGRKGWLYEAILQDHPDLSNSAAYICGSVAMVYGTLDELEKAGLDEKRCYSDVFAYAPRNK</sequence>
<comment type="cofactor">
    <cofactor evidence="3">
        <name>[2Fe-2S] cluster</name>
        <dbReference type="ChEBI" id="CHEBI:190135"/>
    </cofactor>
</comment>
<dbReference type="InterPro" id="IPR039261">
    <property type="entry name" value="FNR_nucleotide-bd"/>
</dbReference>
<dbReference type="Gene3D" id="2.40.30.10">
    <property type="entry name" value="Translation factors"/>
    <property type="match status" value="1"/>
</dbReference>
<dbReference type="eggNOG" id="COG0543">
    <property type="taxonomic scope" value="Bacteria"/>
</dbReference>
<dbReference type="InterPro" id="IPR001433">
    <property type="entry name" value="OxRdtase_FAD/NAD-bd"/>
</dbReference>
<organism evidence="6 7">
    <name type="scientific">Marinomonas mediterranea (strain ATCC 700492 / JCM 21426 / NBRC 103028 / MMB-1)</name>
    <dbReference type="NCBI Taxonomy" id="717774"/>
    <lineage>
        <taxon>Bacteria</taxon>
        <taxon>Pseudomonadati</taxon>
        <taxon>Pseudomonadota</taxon>
        <taxon>Gammaproteobacteria</taxon>
        <taxon>Oceanospirillales</taxon>
        <taxon>Oceanospirillaceae</taxon>
        <taxon>Marinomonas</taxon>
    </lineage>
</organism>
<evidence type="ECO:0000256" key="4">
    <source>
        <dbReference type="ARBA" id="ARBA00038177"/>
    </source>
</evidence>
<dbReference type="AlphaFoldDB" id="F2JTQ5"/>
<dbReference type="InterPro" id="IPR017938">
    <property type="entry name" value="Riboflavin_synthase-like_b-brl"/>
</dbReference>
<proteinExistence type="inferred from homology"/>
<dbReference type="PROSITE" id="PS51384">
    <property type="entry name" value="FAD_FR"/>
    <property type="match status" value="1"/>
</dbReference>
<evidence type="ECO:0000313" key="7">
    <source>
        <dbReference type="Proteomes" id="UP000001062"/>
    </source>
</evidence>
<dbReference type="Proteomes" id="UP000001062">
    <property type="component" value="Chromosome"/>
</dbReference>
<dbReference type="PATRIC" id="fig|717774.3.peg.3562"/>
<dbReference type="PRINTS" id="PR00410">
    <property type="entry name" value="PHEHYDRXLASE"/>
</dbReference>
<evidence type="ECO:0000256" key="3">
    <source>
        <dbReference type="ARBA" id="ARBA00034078"/>
    </source>
</evidence>
<evidence type="ECO:0000256" key="1">
    <source>
        <dbReference type="ARBA" id="ARBA00023002"/>
    </source>
</evidence>
<reference evidence="6 7" key="1">
    <citation type="journal article" date="2012" name="Stand. Genomic Sci.">
        <title>Complete genome sequence of the melanogenic marine bacterium Marinomonas mediterranea type strain (MMB-1(T)).</title>
        <authorList>
            <person name="Lucas-Elio P."/>
            <person name="Goodwin L."/>
            <person name="Woyke T."/>
            <person name="Pitluck S."/>
            <person name="Nolan M."/>
            <person name="Kyrpides N.C."/>
            <person name="Detter J.C."/>
            <person name="Copeland A."/>
            <person name="Teshima H."/>
            <person name="Bruce D."/>
            <person name="Detter C."/>
            <person name="Tapia R."/>
            <person name="Han S."/>
            <person name="Land M.L."/>
            <person name="Ivanova N."/>
            <person name="Mikhailova N."/>
            <person name="Johnston A.W."/>
            <person name="Sanchez-Amat A."/>
        </authorList>
    </citation>
    <scope>NUCLEOTIDE SEQUENCE [LARGE SCALE GENOMIC DNA]</scope>
    <source>
        <strain evidence="7">ATCC 700492 / JCM 21426 / NBRC 103028 / MMB-1</strain>
    </source>
</reference>
<name>F2JTQ5_MARM1</name>
<dbReference type="SUPFAM" id="SSF63380">
    <property type="entry name" value="Riboflavin synthase domain-like"/>
    <property type="match status" value="1"/>
</dbReference>
<dbReference type="InterPro" id="IPR017927">
    <property type="entry name" value="FAD-bd_FR_type"/>
</dbReference>
<dbReference type="HOGENOM" id="CLU_003827_7_4_6"/>
<dbReference type="OrthoDB" id="9806195at2"/>
<dbReference type="PANTHER" id="PTHR47354">
    <property type="entry name" value="NADH OXIDOREDUCTASE HCR"/>
    <property type="match status" value="1"/>
</dbReference>
<dbReference type="PRINTS" id="PR00371">
    <property type="entry name" value="FPNCR"/>
</dbReference>
<dbReference type="PANTHER" id="PTHR47354:SF7">
    <property type="entry name" value="NAD(P)H-FLAVIN REDUCTASE"/>
    <property type="match status" value="1"/>
</dbReference>
<dbReference type="SUPFAM" id="SSF52343">
    <property type="entry name" value="Ferredoxin reductase-like, C-terminal NADP-linked domain"/>
    <property type="match status" value="1"/>
</dbReference>
<keyword evidence="2" id="KW-0455">Luminescence</keyword>
<dbReference type="Gene3D" id="3.40.50.80">
    <property type="entry name" value="Nucleotide-binding domain of ferredoxin-NADP reductase (FNR) module"/>
    <property type="match status" value="1"/>
</dbReference>
<protein>
    <submittedName>
        <fullName evidence="6">Oxidoreductase FAD/NAD(P)-binding domain protein</fullName>
    </submittedName>
</protein>
<dbReference type="CDD" id="cd06189">
    <property type="entry name" value="flavin_oxioreductase"/>
    <property type="match status" value="1"/>
</dbReference>
<comment type="similarity">
    <text evidence="4">Belongs to the Fre/LuxG FAD/NAD(P) flavoprotein oxidoreductase family.</text>
</comment>
<dbReference type="InterPro" id="IPR050415">
    <property type="entry name" value="MRET"/>
</dbReference>
<dbReference type="GO" id="GO:0008218">
    <property type="term" value="P:bioluminescence"/>
    <property type="evidence" value="ECO:0007669"/>
    <property type="project" value="UniProtKB-KW"/>
</dbReference>
<evidence type="ECO:0000313" key="6">
    <source>
        <dbReference type="EMBL" id="ADZ92675.1"/>
    </source>
</evidence>
<dbReference type="Pfam" id="PF00175">
    <property type="entry name" value="NAD_binding_1"/>
    <property type="match status" value="1"/>
</dbReference>
<dbReference type="InterPro" id="IPR001709">
    <property type="entry name" value="Flavoprot_Pyr_Nucl_cyt_Rdtase"/>
</dbReference>
<evidence type="ECO:0000259" key="5">
    <source>
        <dbReference type="PROSITE" id="PS51384"/>
    </source>
</evidence>
<gene>
    <name evidence="6" type="ordered locus">Marme_3459</name>
</gene>
<dbReference type="RefSeq" id="WP_013662577.1">
    <property type="nucleotide sequence ID" value="NC_015276.1"/>
</dbReference>
<dbReference type="GO" id="GO:0016491">
    <property type="term" value="F:oxidoreductase activity"/>
    <property type="evidence" value="ECO:0007669"/>
    <property type="project" value="UniProtKB-KW"/>
</dbReference>
<evidence type="ECO:0000256" key="2">
    <source>
        <dbReference type="ARBA" id="ARBA00023223"/>
    </source>
</evidence>
<keyword evidence="1" id="KW-0560">Oxidoreductase</keyword>
<keyword evidence="7" id="KW-1185">Reference proteome</keyword>
<dbReference type="EMBL" id="CP002583">
    <property type="protein sequence ID" value="ADZ92675.1"/>
    <property type="molecule type" value="Genomic_DNA"/>
</dbReference>
<dbReference type="STRING" id="717774.Marme_3459"/>